<dbReference type="GO" id="GO:0005739">
    <property type="term" value="C:mitochondrion"/>
    <property type="evidence" value="ECO:0007669"/>
    <property type="project" value="TreeGrafter"/>
</dbReference>
<evidence type="ECO:0000256" key="4">
    <source>
        <dbReference type="ARBA" id="ARBA00022989"/>
    </source>
</evidence>
<evidence type="ECO:0000256" key="3">
    <source>
        <dbReference type="ARBA" id="ARBA00022692"/>
    </source>
</evidence>
<keyword evidence="5" id="KW-0472">Membrane</keyword>
<dbReference type="Pfam" id="PF04117">
    <property type="entry name" value="Mpv17_PMP22"/>
    <property type="match status" value="1"/>
</dbReference>
<dbReference type="AlphaFoldDB" id="A0A8H4PEN7"/>
<dbReference type="InterPro" id="IPR007248">
    <property type="entry name" value="Mpv17_PMP22"/>
</dbReference>
<dbReference type="GO" id="GO:0016020">
    <property type="term" value="C:membrane"/>
    <property type="evidence" value="ECO:0007669"/>
    <property type="project" value="UniProtKB-SubCell"/>
</dbReference>
<comment type="subcellular location">
    <subcellularLocation>
        <location evidence="1">Membrane</location>
        <topology evidence="1">Multi-pass membrane protein</topology>
    </subcellularLocation>
</comment>
<comment type="similarity">
    <text evidence="2 6">Belongs to the peroxisomal membrane protein PXMP2/4 family.</text>
</comment>
<keyword evidence="8" id="KW-1185">Reference proteome</keyword>
<keyword evidence="3" id="KW-0812">Transmembrane</keyword>
<evidence type="ECO:0000256" key="6">
    <source>
        <dbReference type="RuleBase" id="RU363053"/>
    </source>
</evidence>
<protein>
    <submittedName>
        <fullName evidence="7">Mpv17 pmp22 family</fullName>
    </submittedName>
</protein>
<reference evidence="7 8" key="1">
    <citation type="submission" date="2020-01" db="EMBL/GenBank/DDBJ databases">
        <title>Identification and distribution of gene clusters putatively required for synthesis of sphingolipid metabolism inhibitors in phylogenetically diverse species of the filamentous fungus Fusarium.</title>
        <authorList>
            <person name="Kim H.-S."/>
            <person name="Busman M."/>
            <person name="Brown D.W."/>
            <person name="Divon H."/>
            <person name="Uhlig S."/>
            <person name="Proctor R.H."/>
        </authorList>
    </citation>
    <scope>NUCLEOTIDE SEQUENCE [LARGE SCALE GENOMIC DNA]</scope>
    <source>
        <strain evidence="7 8">NRRL 20459</strain>
    </source>
</reference>
<evidence type="ECO:0000256" key="1">
    <source>
        <dbReference type="ARBA" id="ARBA00004141"/>
    </source>
</evidence>
<evidence type="ECO:0000313" key="7">
    <source>
        <dbReference type="EMBL" id="KAF4468123.1"/>
    </source>
</evidence>
<gene>
    <name evidence="7" type="ORF">FALBO_4998</name>
</gene>
<dbReference type="PANTHER" id="PTHR11266">
    <property type="entry name" value="PEROXISOMAL MEMBRANE PROTEIN 2, PXMP2 MPV17"/>
    <property type="match status" value="1"/>
</dbReference>
<keyword evidence="4" id="KW-1133">Transmembrane helix</keyword>
<dbReference type="PANTHER" id="PTHR11266:SF113">
    <property type="entry name" value="MEMBRANE PROTEIN, MPV17_PMP22 FAMILY, PUTATIVE (AFU_ORTHOLOGUE AFUA_1G13840)-RELATED"/>
    <property type="match status" value="1"/>
</dbReference>
<dbReference type="EMBL" id="JAADYS010000652">
    <property type="protein sequence ID" value="KAF4468123.1"/>
    <property type="molecule type" value="Genomic_DNA"/>
</dbReference>
<proteinExistence type="inferred from homology"/>
<organism evidence="7 8">
    <name type="scientific">Fusarium albosuccineum</name>
    <dbReference type="NCBI Taxonomy" id="1237068"/>
    <lineage>
        <taxon>Eukaryota</taxon>
        <taxon>Fungi</taxon>
        <taxon>Dikarya</taxon>
        <taxon>Ascomycota</taxon>
        <taxon>Pezizomycotina</taxon>
        <taxon>Sordariomycetes</taxon>
        <taxon>Hypocreomycetidae</taxon>
        <taxon>Hypocreales</taxon>
        <taxon>Nectriaceae</taxon>
        <taxon>Fusarium</taxon>
        <taxon>Fusarium decemcellulare species complex</taxon>
    </lineage>
</organism>
<accession>A0A8H4PEN7</accession>
<name>A0A8H4PEN7_9HYPO</name>
<sequence>MATPMLLRAALRRNGLCFGPGRLPRVQRRLQSSAGKPPKTEESIPVPSTVAPLPLWQRLGPLTTAAQAYARSQKKRPLATQVATAVFIYICADFSAQYVSGNEYNPARTTRNAIIGAAVAIPNYKWFMFLSHNFNYSSRLLSLGTKIAVSQTVFTPIFNTFFFGAQAILSGENLQGTVERVKDTVPTSIINSAKLWPVVTAFSFSFLPIDYRPLFHGVVAVGWQTYLSFLNRQAELKEAHRHEAVHVDEKQGVIYAVPQAA</sequence>
<dbReference type="OrthoDB" id="430207at2759"/>
<evidence type="ECO:0000313" key="8">
    <source>
        <dbReference type="Proteomes" id="UP000554235"/>
    </source>
</evidence>
<comment type="caution">
    <text evidence="7">The sequence shown here is derived from an EMBL/GenBank/DDBJ whole genome shotgun (WGS) entry which is preliminary data.</text>
</comment>
<dbReference type="Proteomes" id="UP000554235">
    <property type="component" value="Unassembled WGS sequence"/>
</dbReference>
<evidence type="ECO:0000256" key="5">
    <source>
        <dbReference type="ARBA" id="ARBA00023136"/>
    </source>
</evidence>
<evidence type="ECO:0000256" key="2">
    <source>
        <dbReference type="ARBA" id="ARBA00006824"/>
    </source>
</evidence>